<keyword evidence="2" id="KW-1185">Reference proteome</keyword>
<sequence>MRFLAAGARFAVTLTFWDMDKRDAADDAEMVEVNGGLAVQDEMINRAAVRLMSGPSSRRRIPWRLTEFTPAAISQKLPASIEAMHLDLRPGPRVRRTGGDPLGRLRSCHRRFYWER</sequence>
<dbReference type="Proteomes" id="UP000673691">
    <property type="component" value="Unassembled WGS sequence"/>
</dbReference>
<accession>A0A8H8DKA5</accession>
<proteinExistence type="predicted"/>
<organism evidence="1 2">
    <name type="scientific">Olpidium bornovanus</name>
    <dbReference type="NCBI Taxonomy" id="278681"/>
    <lineage>
        <taxon>Eukaryota</taxon>
        <taxon>Fungi</taxon>
        <taxon>Fungi incertae sedis</taxon>
        <taxon>Olpidiomycota</taxon>
        <taxon>Olpidiomycotina</taxon>
        <taxon>Olpidiomycetes</taxon>
        <taxon>Olpidiales</taxon>
        <taxon>Olpidiaceae</taxon>
        <taxon>Olpidium</taxon>
    </lineage>
</organism>
<dbReference type="AlphaFoldDB" id="A0A8H8DKA5"/>
<protein>
    <submittedName>
        <fullName evidence="1">Uncharacterized protein</fullName>
    </submittedName>
</protein>
<name>A0A8H8DKA5_9FUNG</name>
<reference evidence="1 2" key="1">
    <citation type="journal article" name="Sci. Rep.">
        <title>Genome-scale phylogenetic analyses confirm Olpidium as the closest living zoosporic fungus to the non-flagellated, terrestrial fungi.</title>
        <authorList>
            <person name="Chang Y."/>
            <person name="Rochon D."/>
            <person name="Sekimoto S."/>
            <person name="Wang Y."/>
            <person name="Chovatia M."/>
            <person name="Sandor L."/>
            <person name="Salamov A."/>
            <person name="Grigoriev I.V."/>
            <person name="Stajich J.E."/>
            <person name="Spatafora J.W."/>
        </authorList>
    </citation>
    <scope>NUCLEOTIDE SEQUENCE [LARGE SCALE GENOMIC DNA]</scope>
    <source>
        <strain evidence="1">S191</strain>
    </source>
</reference>
<dbReference type="EMBL" id="JAEFCI010003605">
    <property type="protein sequence ID" value="KAG5461468.1"/>
    <property type="molecule type" value="Genomic_DNA"/>
</dbReference>
<evidence type="ECO:0000313" key="2">
    <source>
        <dbReference type="Proteomes" id="UP000673691"/>
    </source>
</evidence>
<feature type="non-terminal residue" evidence="1">
    <location>
        <position position="116"/>
    </location>
</feature>
<comment type="caution">
    <text evidence="1">The sequence shown here is derived from an EMBL/GenBank/DDBJ whole genome shotgun (WGS) entry which is preliminary data.</text>
</comment>
<evidence type="ECO:0000313" key="1">
    <source>
        <dbReference type="EMBL" id="KAG5461468.1"/>
    </source>
</evidence>
<gene>
    <name evidence="1" type="ORF">BJ554DRAFT_6334</name>
</gene>